<gene>
    <name evidence="1" type="ORF">Tci_413818</name>
</gene>
<accession>A0A699HT44</accession>
<organism evidence="1">
    <name type="scientific">Tanacetum cinerariifolium</name>
    <name type="common">Dalmatian daisy</name>
    <name type="synonym">Chrysanthemum cinerariifolium</name>
    <dbReference type="NCBI Taxonomy" id="118510"/>
    <lineage>
        <taxon>Eukaryota</taxon>
        <taxon>Viridiplantae</taxon>
        <taxon>Streptophyta</taxon>
        <taxon>Embryophyta</taxon>
        <taxon>Tracheophyta</taxon>
        <taxon>Spermatophyta</taxon>
        <taxon>Magnoliopsida</taxon>
        <taxon>eudicotyledons</taxon>
        <taxon>Gunneridae</taxon>
        <taxon>Pentapetalae</taxon>
        <taxon>asterids</taxon>
        <taxon>campanulids</taxon>
        <taxon>Asterales</taxon>
        <taxon>Asteraceae</taxon>
        <taxon>Asteroideae</taxon>
        <taxon>Anthemideae</taxon>
        <taxon>Anthemidinae</taxon>
        <taxon>Tanacetum</taxon>
    </lineage>
</organism>
<dbReference type="AlphaFoldDB" id="A0A699HT44"/>
<sequence length="173" mass="19935">MGDENPIRNLRDYSKPSHEGYRNTIKFPEGNNVVPILSNTIRLMQNGCSFHGLLFEDPNKHLKDFLKLMDLLDLDVANREERACVYFNFPLKIKLAMGLNVFQQDSSQHERILLLVSLLNSFHQERLQNSVTTSRCSYNIKESLILKHGIISRTYSKKSFIVASIVGFKFNSL</sequence>
<reference evidence="1" key="1">
    <citation type="journal article" date="2019" name="Sci. Rep.">
        <title>Draft genome of Tanacetum cinerariifolium, the natural source of mosquito coil.</title>
        <authorList>
            <person name="Yamashiro T."/>
            <person name="Shiraishi A."/>
            <person name="Satake H."/>
            <person name="Nakayama K."/>
        </authorList>
    </citation>
    <scope>NUCLEOTIDE SEQUENCE</scope>
</reference>
<protein>
    <submittedName>
        <fullName evidence="1">MAK10-like protein</fullName>
    </submittedName>
</protein>
<dbReference type="EMBL" id="BKCJ010176905">
    <property type="protein sequence ID" value="GEY41844.1"/>
    <property type="molecule type" value="Genomic_DNA"/>
</dbReference>
<name>A0A699HT44_TANCI</name>
<comment type="caution">
    <text evidence="1">The sequence shown here is derived from an EMBL/GenBank/DDBJ whole genome shotgun (WGS) entry which is preliminary data.</text>
</comment>
<evidence type="ECO:0000313" key="1">
    <source>
        <dbReference type="EMBL" id="GEY41844.1"/>
    </source>
</evidence>
<proteinExistence type="predicted"/>